<organism evidence="2 3">
    <name type="scientific">Thiothrix lacustris</name>
    <dbReference type="NCBI Taxonomy" id="525917"/>
    <lineage>
        <taxon>Bacteria</taxon>
        <taxon>Pseudomonadati</taxon>
        <taxon>Pseudomonadota</taxon>
        <taxon>Gammaproteobacteria</taxon>
        <taxon>Thiotrichales</taxon>
        <taxon>Thiotrichaceae</taxon>
        <taxon>Thiothrix</taxon>
    </lineage>
</organism>
<accession>A0A1Y1QGA4</accession>
<evidence type="ECO:0000313" key="3">
    <source>
        <dbReference type="Proteomes" id="UP000192491"/>
    </source>
</evidence>
<feature type="domain" description="DUF927" evidence="1">
    <location>
        <begin position="5"/>
        <end position="152"/>
    </location>
</feature>
<comment type="caution">
    <text evidence="2">The sequence shown here is derived from an EMBL/GenBank/DDBJ whole genome shotgun (WGS) entry which is preliminary data.</text>
</comment>
<proteinExistence type="predicted"/>
<evidence type="ECO:0000259" key="1">
    <source>
        <dbReference type="Pfam" id="PF06048"/>
    </source>
</evidence>
<dbReference type="EMBL" id="MTEJ01000317">
    <property type="protein sequence ID" value="OQX04846.1"/>
    <property type="molecule type" value="Genomic_DNA"/>
</dbReference>
<dbReference type="InterPro" id="IPR009270">
    <property type="entry name" value="DUF927"/>
</dbReference>
<dbReference type="Pfam" id="PF06048">
    <property type="entry name" value="DUF927"/>
    <property type="match status" value="1"/>
</dbReference>
<protein>
    <recommendedName>
        <fullName evidence="1">DUF927 domain-containing protein</fullName>
    </recommendedName>
</protein>
<reference evidence="2 3" key="1">
    <citation type="submission" date="2017-01" db="EMBL/GenBank/DDBJ databases">
        <title>Novel large sulfur bacteria in the metagenomes of groundwater-fed chemosynthetic microbial mats in the Lake Huron basin.</title>
        <authorList>
            <person name="Sharrar A.M."/>
            <person name="Flood B.E."/>
            <person name="Bailey J.V."/>
            <person name="Jones D.S."/>
            <person name="Biddanda B."/>
            <person name="Ruberg S.A."/>
            <person name="Marcus D.N."/>
            <person name="Dick G.J."/>
        </authorList>
    </citation>
    <scope>NUCLEOTIDE SEQUENCE [LARGE SCALE GENOMIC DNA]</scope>
    <source>
        <strain evidence="2">A8</strain>
    </source>
</reference>
<evidence type="ECO:0000313" key="2">
    <source>
        <dbReference type="EMBL" id="OQX04846.1"/>
    </source>
</evidence>
<gene>
    <name evidence="2" type="ORF">BWK73_35125</name>
</gene>
<dbReference type="AlphaFoldDB" id="A0A1Y1QGA4"/>
<dbReference type="Proteomes" id="UP000192491">
    <property type="component" value="Unassembled WGS sequence"/>
</dbReference>
<name>A0A1Y1QGA4_9GAMM</name>
<sequence>MARRKERYILQTDNTVINGYEQAGTLENWRDKVSKPCAGNHRIVFGISASFAAPLLHQLDQQGFGVNFKGASSIGKTTVLRAAKSVMGDHAHIRTWRATASGLESVAAQHNDNVLFLDEMGEADPKEIGATAYMLANGQGKLRQTRSITLRQSLTWRLIYLSTGEVSLADMLAQAKQKLKAGQAVRVIDISADAKQGLGIFDRLPDGFSNGAEFADYLKDRTKQYHGVAFVDYMTSLTSDLKANVQKVRDWRTQWREAYLPSGADSQVKRVADSFATIAAGGELATDMNITGWGEGDAGASAAVCFNAWLHQRGSIGNQEETDILRAFHAHFEEHGAAKYAYVELRPQDDKTVYRMGYRDNAGDFFVLPSRFEEELCKANGFDKEQVIDVLIRHKYLIKGGDGRATITKRVYSLDLESSTEERKPVRVYHLSAAIVGGAE</sequence>